<feature type="transmembrane region" description="Helical" evidence="6">
    <location>
        <begin position="349"/>
        <end position="371"/>
    </location>
</feature>
<feature type="transmembrane region" description="Helical" evidence="6">
    <location>
        <begin position="104"/>
        <end position="125"/>
    </location>
</feature>
<dbReference type="Pfam" id="PF07690">
    <property type="entry name" value="MFS_1"/>
    <property type="match status" value="1"/>
</dbReference>
<reference evidence="7 8" key="1">
    <citation type="submission" date="2022-10" db="EMBL/GenBank/DDBJ databases">
        <title>Marinomonas transparenta sp. nov. and Marinomonas sargassi sp. nov., isolated from marine alga (Sargassum natans (L.) Gaillon).</title>
        <authorList>
            <person name="Wang Y."/>
        </authorList>
    </citation>
    <scope>NUCLEOTIDE SEQUENCE [LARGE SCALE GENOMIC DNA]</scope>
    <source>
        <strain evidence="7 8">C2222</strain>
    </source>
</reference>
<sequence>MRNGQSAQYPWGMLASVYITQYIGIAFILSAAVAILRQQGIALDKLALLNLAVLPMMGKLLYAPFIDKYKAFLQGKYRSWLIISQSCMTLLLLIAGLMDFSSQFHLIITCLAFYAFFTSIQDVSIDGLSCKLFPPDKRKLASSIQFSGNLLGNILGGGLILMFYSSLEWQGALWVIALLTSLSLLQTIFFQEPNDLDEDDINPENPTNLLYAIKVFVLEHKSWFTILALYPIASTCGFSLINPLLVDHGWALGDIGFVMKIYGSIIGLISALLAAPLIARIGQALALSSAILLQVIALAMVIPLTLGSLDKTMVYAAVTLHFMSFPALLVITSTIIIDKAADTHHKATFFTLQFSFASLLGFLYSGISMTIAKHVGYSTVVTIGTMLSICIAFFIVLSLKRKTAQYTRQHSLL</sequence>
<feature type="transmembrane region" description="Helical" evidence="6">
    <location>
        <begin position="223"/>
        <end position="241"/>
    </location>
</feature>
<keyword evidence="3 6" id="KW-0812">Transmembrane</keyword>
<dbReference type="RefSeq" id="WP_263529222.1">
    <property type="nucleotide sequence ID" value="NZ_JAOVZB010000001.1"/>
</dbReference>
<evidence type="ECO:0000256" key="5">
    <source>
        <dbReference type="ARBA" id="ARBA00023136"/>
    </source>
</evidence>
<proteinExistence type="predicted"/>
<evidence type="ECO:0000256" key="4">
    <source>
        <dbReference type="ARBA" id="ARBA00022989"/>
    </source>
</evidence>
<organism evidence="7 8">
    <name type="scientific">Marinomonas sargassi</name>
    <dbReference type="NCBI Taxonomy" id="2984494"/>
    <lineage>
        <taxon>Bacteria</taxon>
        <taxon>Pseudomonadati</taxon>
        <taxon>Pseudomonadota</taxon>
        <taxon>Gammaproteobacteria</taxon>
        <taxon>Oceanospirillales</taxon>
        <taxon>Oceanospirillaceae</taxon>
        <taxon>Marinomonas</taxon>
    </lineage>
</organism>
<keyword evidence="8" id="KW-1185">Reference proteome</keyword>
<dbReference type="PANTHER" id="PTHR12778">
    <property type="entry name" value="SOLUTE CARRIER FAMILY 33 ACETYL-COA TRANSPORTER -RELATED"/>
    <property type="match status" value="1"/>
</dbReference>
<feature type="transmembrane region" description="Helical" evidence="6">
    <location>
        <begin position="261"/>
        <end position="278"/>
    </location>
</feature>
<feature type="transmembrane region" description="Helical" evidence="6">
    <location>
        <begin position="146"/>
        <end position="165"/>
    </location>
</feature>
<name>A0ABT2YQ84_9GAMM</name>
<dbReference type="InterPro" id="IPR004752">
    <property type="entry name" value="AmpG_permease/AT-1"/>
</dbReference>
<accession>A0ABT2YQ84</accession>
<feature type="transmembrane region" description="Helical" evidence="6">
    <location>
        <begin position="77"/>
        <end position="98"/>
    </location>
</feature>
<feature type="transmembrane region" description="Helical" evidence="6">
    <location>
        <begin position="47"/>
        <end position="65"/>
    </location>
</feature>
<protein>
    <submittedName>
        <fullName evidence="7">MFS transporter</fullName>
    </submittedName>
</protein>
<feature type="transmembrane region" description="Helical" evidence="6">
    <location>
        <begin position="312"/>
        <end position="337"/>
    </location>
</feature>
<dbReference type="InterPro" id="IPR036259">
    <property type="entry name" value="MFS_trans_sf"/>
</dbReference>
<keyword evidence="5 6" id="KW-0472">Membrane</keyword>
<gene>
    <name evidence="7" type="ORF">OFY17_03020</name>
</gene>
<keyword evidence="2" id="KW-0813">Transport</keyword>
<comment type="subcellular location">
    <subcellularLocation>
        <location evidence="1">Membrane</location>
        <topology evidence="1">Multi-pass membrane protein</topology>
    </subcellularLocation>
</comment>
<dbReference type="PANTHER" id="PTHR12778:SF10">
    <property type="entry name" value="MAJOR FACILITATOR SUPERFAMILY DOMAIN-CONTAINING PROTEIN 3"/>
    <property type="match status" value="1"/>
</dbReference>
<evidence type="ECO:0000313" key="7">
    <source>
        <dbReference type="EMBL" id="MCV2401849.1"/>
    </source>
</evidence>
<dbReference type="Proteomes" id="UP001209713">
    <property type="component" value="Unassembled WGS sequence"/>
</dbReference>
<evidence type="ECO:0000256" key="6">
    <source>
        <dbReference type="SAM" id="Phobius"/>
    </source>
</evidence>
<comment type="caution">
    <text evidence="7">The sequence shown here is derived from an EMBL/GenBank/DDBJ whole genome shotgun (WGS) entry which is preliminary data.</text>
</comment>
<evidence type="ECO:0000313" key="8">
    <source>
        <dbReference type="Proteomes" id="UP001209713"/>
    </source>
</evidence>
<feature type="transmembrane region" description="Helical" evidence="6">
    <location>
        <begin position="12"/>
        <end position="35"/>
    </location>
</feature>
<evidence type="ECO:0000256" key="1">
    <source>
        <dbReference type="ARBA" id="ARBA00004141"/>
    </source>
</evidence>
<dbReference type="InterPro" id="IPR011701">
    <property type="entry name" value="MFS"/>
</dbReference>
<dbReference type="SUPFAM" id="SSF103473">
    <property type="entry name" value="MFS general substrate transporter"/>
    <property type="match status" value="1"/>
</dbReference>
<feature type="transmembrane region" description="Helical" evidence="6">
    <location>
        <begin position="377"/>
        <end position="399"/>
    </location>
</feature>
<evidence type="ECO:0000256" key="2">
    <source>
        <dbReference type="ARBA" id="ARBA00022448"/>
    </source>
</evidence>
<feature type="transmembrane region" description="Helical" evidence="6">
    <location>
        <begin position="285"/>
        <end position="306"/>
    </location>
</feature>
<keyword evidence="4 6" id="KW-1133">Transmembrane helix</keyword>
<dbReference type="Gene3D" id="1.20.1250.20">
    <property type="entry name" value="MFS general substrate transporter like domains"/>
    <property type="match status" value="1"/>
</dbReference>
<dbReference type="EMBL" id="JAOVZB010000001">
    <property type="protein sequence ID" value="MCV2401849.1"/>
    <property type="molecule type" value="Genomic_DNA"/>
</dbReference>
<evidence type="ECO:0000256" key="3">
    <source>
        <dbReference type="ARBA" id="ARBA00022692"/>
    </source>
</evidence>